<dbReference type="KEGG" id="pbap:Pla133_31490"/>
<proteinExistence type="predicted"/>
<dbReference type="Proteomes" id="UP000316921">
    <property type="component" value="Chromosome"/>
</dbReference>
<reference evidence="2 3" key="1">
    <citation type="submission" date="2019-02" db="EMBL/GenBank/DDBJ databases">
        <title>Deep-cultivation of Planctomycetes and their phenomic and genomic characterization uncovers novel biology.</title>
        <authorList>
            <person name="Wiegand S."/>
            <person name="Jogler M."/>
            <person name="Boedeker C."/>
            <person name="Pinto D."/>
            <person name="Vollmers J."/>
            <person name="Rivas-Marin E."/>
            <person name="Kohn T."/>
            <person name="Peeters S.H."/>
            <person name="Heuer A."/>
            <person name="Rast P."/>
            <person name="Oberbeckmann S."/>
            <person name="Bunk B."/>
            <person name="Jeske O."/>
            <person name="Meyerdierks A."/>
            <person name="Storesund J.E."/>
            <person name="Kallscheuer N."/>
            <person name="Luecker S."/>
            <person name="Lage O.M."/>
            <person name="Pohl T."/>
            <person name="Merkel B.J."/>
            <person name="Hornburger P."/>
            <person name="Mueller R.-W."/>
            <person name="Bruemmer F."/>
            <person name="Labrenz M."/>
            <person name="Spormann A.M."/>
            <person name="Op den Camp H."/>
            <person name="Overmann J."/>
            <person name="Amann R."/>
            <person name="Jetten M.S.M."/>
            <person name="Mascher T."/>
            <person name="Medema M.H."/>
            <person name="Devos D.P."/>
            <person name="Kaster A.-K."/>
            <person name="Ovreas L."/>
            <person name="Rohde M."/>
            <person name="Galperin M.Y."/>
            <person name="Jogler C."/>
        </authorList>
    </citation>
    <scope>NUCLEOTIDE SEQUENCE [LARGE SCALE GENOMIC DNA]</scope>
    <source>
        <strain evidence="2 3">Pla133</strain>
    </source>
</reference>
<evidence type="ECO:0000256" key="1">
    <source>
        <dbReference type="SAM" id="MobiDB-lite"/>
    </source>
</evidence>
<protein>
    <submittedName>
        <fullName evidence="2">Uncharacterized protein</fullName>
    </submittedName>
</protein>
<dbReference type="EMBL" id="CP036287">
    <property type="protein sequence ID" value="QDU68057.1"/>
    <property type="molecule type" value="Genomic_DNA"/>
</dbReference>
<sequence>MRERVRLPGLAAGPSGPTWADALRSRLGRPGRPPARPSGFPSARVLPGLRSPLRGSAWDSGIGRHRPLLGEAPSKLTYGWAGKEMPSCSKHLRECNRQSVAVELEGPANIADELLDFLEGLRRRRVVRSSAPVGDEANGLLAVNRRSERPEAWLLPELAEHHLIRAVVLARLGSQPLELRSVRALRPGLPEDPERWHHLLAASVPPHSKKSDCSIRSAFTFGVVTYKSSP</sequence>
<evidence type="ECO:0000313" key="2">
    <source>
        <dbReference type="EMBL" id="QDU68057.1"/>
    </source>
</evidence>
<gene>
    <name evidence="2" type="ORF">Pla133_31490</name>
</gene>
<name>A0A518BM89_9BACT</name>
<evidence type="ECO:0000313" key="3">
    <source>
        <dbReference type="Proteomes" id="UP000316921"/>
    </source>
</evidence>
<accession>A0A518BM89</accession>
<organism evidence="2 3">
    <name type="scientific">Engelhardtia mirabilis</name>
    <dbReference type="NCBI Taxonomy" id="2528011"/>
    <lineage>
        <taxon>Bacteria</taxon>
        <taxon>Pseudomonadati</taxon>
        <taxon>Planctomycetota</taxon>
        <taxon>Planctomycetia</taxon>
        <taxon>Planctomycetia incertae sedis</taxon>
        <taxon>Engelhardtia</taxon>
    </lineage>
</organism>
<keyword evidence="3" id="KW-1185">Reference proteome</keyword>
<feature type="region of interest" description="Disordered" evidence="1">
    <location>
        <begin position="1"/>
        <end position="46"/>
    </location>
</feature>
<dbReference type="AlphaFoldDB" id="A0A518BM89"/>